<dbReference type="Proteomes" id="UP000242444">
    <property type="component" value="Unassembled WGS sequence"/>
</dbReference>
<dbReference type="AlphaFoldDB" id="A0A263D9X6"/>
<comment type="caution">
    <text evidence="3">The sequence shown here is derived from an EMBL/GenBank/DDBJ whole genome shotgun (WGS) entry which is preliminary data.</text>
</comment>
<feature type="compositionally biased region" description="Low complexity" evidence="1">
    <location>
        <begin position="30"/>
        <end position="44"/>
    </location>
</feature>
<evidence type="ECO:0000313" key="3">
    <source>
        <dbReference type="EMBL" id="OZM74175.1"/>
    </source>
</evidence>
<dbReference type="InParanoid" id="A0A263D9X6"/>
<proteinExistence type="predicted"/>
<evidence type="ECO:0000256" key="2">
    <source>
        <dbReference type="SAM" id="SignalP"/>
    </source>
</evidence>
<feature type="region of interest" description="Disordered" evidence="1">
    <location>
        <begin position="27"/>
        <end position="48"/>
    </location>
</feature>
<sequence>MRTPGRILAAGALLVLTACGATEASEGPTPGIAGRPVAGAAPAGSTADPTGLTFGSEYRFASGLTVRISTPKSFRPSDTAYPRSDRAVAVEVSLYNEGARSFRLSNLTAVARIDGAPAKQVVDPTQGFNGVVNADTDLPQGRNVRLMLAFAVPARPAELTLSVQPDGAVPVVASYRGEA</sequence>
<name>A0A263D9X6_9PSEU</name>
<organism evidence="3 4">
    <name type="scientific">Amycolatopsis antarctica</name>
    <dbReference type="NCBI Taxonomy" id="1854586"/>
    <lineage>
        <taxon>Bacteria</taxon>
        <taxon>Bacillati</taxon>
        <taxon>Actinomycetota</taxon>
        <taxon>Actinomycetes</taxon>
        <taxon>Pseudonocardiales</taxon>
        <taxon>Pseudonocardiaceae</taxon>
        <taxon>Amycolatopsis</taxon>
    </lineage>
</organism>
<evidence type="ECO:0000313" key="4">
    <source>
        <dbReference type="Proteomes" id="UP000242444"/>
    </source>
</evidence>
<reference evidence="3 4" key="1">
    <citation type="submission" date="2017-07" db="EMBL/GenBank/DDBJ databases">
        <title>Amycolatopsis antarcticus sp. nov., isolated from the surface of an Antarcticus brown macroalga.</title>
        <authorList>
            <person name="Wang J."/>
            <person name="Leiva S."/>
            <person name="Huang J."/>
            <person name="Huang Y."/>
        </authorList>
    </citation>
    <scope>NUCLEOTIDE SEQUENCE [LARGE SCALE GENOMIC DNA]</scope>
    <source>
        <strain evidence="3 4">AU-G6</strain>
    </source>
</reference>
<protein>
    <recommendedName>
        <fullName evidence="5">DUF4352 domain-containing protein</fullName>
    </recommendedName>
</protein>
<accession>A0A263D9X6</accession>
<evidence type="ECO:0000256" key="1">
    <source>
        <dbReference type="SAM" id="MobiDB-lite"/>
    </source>
</evidence>
<dbReference type="EMBL" id="NKYE01000003">
    <property type="protein sequence ID" value="OZM74175.1"/>
    <property type="molecule type" value="Genomic_DNA"/>
</dbReference>
<feature type="chain" id="PRO_5012469943" description="DUF4352 domain-containing protein" evidence="2">
    <location>
        <begin position="25"/>
        <end position="179"/>
    </location>
</feature>
<dbReference type="OrthoDB" id="3686846at2"/>
<gene>
    <name evidence="3" type="ORF">CFN78_06200</name>
</gene>
<dbReference type="PROSITE" id="PS51257">
    <property type="entry name" value="PROKAR_LIPOPROTEIN"/>
    <property type="match status" value="1"/>
</dbReference>
<keyword evidence="2" id="KW-0732">Signal</keyword>
<feature type="signal peptide" evidence="2">
    <location>
        <begin position="1"/>
        <end position="24"/>
    </location>
</feature>
<keyword evidence="4" id="KW-1185">Reference proteome</keyword>
<evidence type="ECO:0008006" key="5">
    <source>
        <dbReference type="Google" id="ProtNLM"/>
    </source>
</evidence>